<proteinExistence type="predicted"/>
<evidence type="ECO:0000313" key="3">
    <source>
        <dbReference type="Proteomes" id="UP000821866"/>
    </source>
</evidence>
<protein>
    <submittedName>
        <fullName evidence="2">Uncharacterized protein</fullName>
    </submittedName>
</protein>
<reference evidence="2" key="2">
    <citation type="submission" date="2021-09" db="EMBL/GenBank/DDBJ databases">
        <authorList>
            <person name="Jia N."/>
            <person name="Wang J."/>
            <person name="Shi W."/>
            <person name="Du L."/>
            <person name="Sun Y."/>
            <person name="Zhan W."/>
            <person name="Jiang J."/>
            <person name="Wang Q."/>
            <person name="Zhang B."/>
            <person name="Ji P."/>
            <person name="Sakyi L.B."/>
            <person name="Cui X."/>
            <person name="Yuan T."/>
            <person name="Jiang B."/>
            <person name="Yang W."/>
            <person name="Lam T.T.-Y."/>
            <person name="Chang Q."/>
            <person name="Ding S."/>
            <person name="Wang X."/>
            <person name="Zhu J."/>
            <person name="Ruan X."/>
            <person name="Zhao L."/>
            <person name="Wei J."/>
            <person name="Que T."/>
            <person name="Du C."/>
            <person name="Cheng J."/>
            <person name="Dai P."/>
            <person name="Han X."/>
            <person name="Huang E."/>
            <person name="Gao Y."/>
            <person name="Liu J."/>
            <person name="Shao H."/>
            <person name="Ye R."/>
            <person name="Li L."/>
            <person name="Wei W."/>
            <person name="Wang X."/>
            <person name="Wang C."/>
            <person name="Huo Q."/>
            <person name="Li W."/>
            <person name="Guo W."/>
            <person name="Chen H."/>
            <person name="Chen S."/>
            <person name="Zhou L."/>
            <person name="Zhou L."/>
            <person name="Ni X."/>
            <person name="Tian J."/>
            <person name="Zhou Y."/>
            <person name="Sheng Y."/>
            <person name="Liu T."/>
            <person name="Pan Y."/>
            <person name="Xia L."/>
            <person name="Li J."/>
            <person name="Zhao F."/>
            <person name="Cao W."/>
        </authorList>
    </citation>
    <scope>NUCLEOTIDE SEQUENCE</scope>
    <source>
        <strain evidence="2">Rmic-2018</strain>
        <tissue evidence="2">Larvae</tissue>
    </source>
</reference>
<dbReference type="Proteomes" id="UP000821866">
    <property type="component" value="Chromosome 9"/>
</dbReference>
<comment type="caution">
    <text evidence="2">The sequence shown here is derived from an EMBL/GenBank/DDBJ whole genome shotgun (WGS) entry which is preliminary data.</text>
</comment>
<accession>A0A9J6D7T3</accession>
<sequence length="257" mass="27912">MCRTALWTRTRTPGQPPLPGSVNKNGNPVLQCTRGYSIAEPPQRLANGHLVALKDRQSPPLLDEKALSAFVAVSVVTPRVSATRPNQHNSLLARRETGEVTFESTASGEDVYLVDPVTSTGIVFSREELLKAQQDDPFCQLIVDDLKELSSQAELGGQATGRGQTAGIAVGAECRTQTGSLLRNSLLRNRRNDCPKLTTGGVVSYFKEHELSLLQADKVGGFVVMSTSSFPGQSQFCKYEEFRVYNCESVEGKTSCC</sequence>
<evidence type="ECO:0000313" key="2">
    <source>
        <dbReference type="EMBL" id="KAH8010107.1"/>
    </source>
</evidence>
<gene>
    <name evidence="2" type="ORF">HPB51_024782</name>
</gene>
<keyword evidence="3" id="KW-1185">Reference proteome</keyword>
<dbReference type="EMBL" id="JABSTU010000011">
    <property type="protein sequence ID" value="KAH8010107.1"/>
    <property type="molecule type" value="Genomic_DNA"/>
</dbReference>
<dbReference type="AlphaFoldDB" id="A0A9J6D7T3"/>
<reference evidence="2" key="1">
    <citation type="journal article" date="2020" name="Cell">
        <title>Large-Scale Comparative Analyses of Tick Genomes Elucidate Their Genetic Diversity and Vector Capacities.</title>
        <authorList>
            <consortium name="Tick Genome and Microbiome Consortium (TIGMIC)"/>
            <person name="Jia N."/>
            <person name="Wang J."/>
            <person name="Shi W."/>
            <person name="Du L."/>
            <person name="Sun Y."/>
            <person name="Zhan W."/>
            <person name="Jiang J.F."/>
            <person name="Wang Q."/>
            <person name="Zhang B."/>
            <person name="Ji P."/>
            <person name="Bell-Sakyi L."/>
            <person name="Cui X.M."/>
            <person name="Yuan T.T."/>
            <person name="Jiang B.G."/>
            <person name="Yang W.F."/>
            <person name="Lam T.T."/>
            <person name="Chang Q.C."/>
            <person name="Ding S.J."/>
            <person name="Wang X.J."/>
            <person name="Zhu J.G."/>
            <person name="Ruan X.D."/>
            <person name="Zhao L."/>
            <person name="Wei J.T."/>
            <person name="Ye R.Z."/>
            <person name="Que T.C."/>
            <person name="Du C.H."/>
            <person name="Zhou Y.H."/>
            <person name="Cheng J.X."/>
            <person name="Dai P.F."/>
            <person name="Guo W.B."/>
            <person name="Han X.H."/>
            <person name="Huang E.J."/>
            <person name="Li L.F."/>
            <person name="Wei W."/>
            <person name="Gao Y.C."/>
            <person name="Liu J.Z."/>
            <person name="Shao H.Z."/>
            <person name="Wang X."/>
            <person name="Wang C.C."/>
            <person name="Yang T.C."/>
            <person name="Huo Q.B."/>
            <person name="Li W."/>
            <person name="Chen H.Y."/>
            <person name="Chen S.E."/>
            <person name="Zhou L.G."/>
            <person name="Ni X.B."/>
            <person name="Tian J.H."/>
            <person name="Sheng Y."/>
            <person name="Liu T."/>
            <person name="Pan Y.S."/>
            <person name="Xia L.Y."/>
            <person name="Li J."/>
            <person name="Zhao F."/>
            <person name="Cao W.C."/>
        </authorList>
    </citation>
    <scope>NUCLEOTIDE SEQUENCE</scope>
    <source>
        <strain evidence="2">Rmic-2018</strain>
    </source>
</reference>
<organism evidence="2 3">
    <name type="scientific">Rhipicephalus microplus</name>
    <name type="common">Cattle tick</name>
    <name type="synonym">Boophilus microplus</name>
    <dbReference type="NCBI Taxonomy" id="6941"/>
    <lineage>
        <taxon>Eukaryota</taxon>
        <taxon>Metazoa</taxon>
        <taxon>Ecdysozoa</taxon>
        <taxon>Arthropoda</taxon>
        <taxon>Chelicerata</taxon>
        <taxon>Arachnida</taxon>
        <taxon>Acari</taxon>
        <taxon>Parasitiformes</taxon>
        <taxon>Ixodida</taxon>
        <taxon>Ixodoidea</taxon>
        <taxon>Ixodidae</taxon>
        <taxon>Rhipicephalinae</taxon>
        <taxon>Rhipicephalus</taxon>
        <taxon>Boophilus</taxon>
    </lineage>
</organism>
<feature type="region of interest" description="Disordered" evidence="1">
    <location>
        <begin position="1"/>
        <end position="26"/>
    </location>
</feature>
<evidence type="ECO:0000256" key="1">
    <source>
        <dbReference type="SAM" id="MobiDB-lite"/>
    </source>
</evidence>
<name>A0A9J6D7T3_RHIMP</name>